<name>A0ABQ9GBW0_9NEOP</name>
<keyword evidence="2" id="KW-1185">Reference proteome</keyword>
<gene>
    <name evidence="1" type="ORF">PR048_028913</name>
</gene>
<protein>
    <submittedName>
        <fullName evidence="1">Uncharacterized protein</fullName>
    </submittedName>
</protein>
<proteinExistence type="predicted"/>
<sequence>MKTKVNSEPALTPKYNPREPGILIEIEARLELPLELTNIDTILADGNFLLAEEVVYDQRSDALFIPASLEEGCDSDSLTCSDPELMLNSKDLQIEEETSQTIPCNEVRVKRKRKADPDSWKRNVMLRSTIEGSCVSNSTIYDCHKPEEGDGFCYIWDETNNTGSTEIGTCLLDYISIYLTNRNQYTSAVVVYAVNKDFWEIGLDQKGRNKIPISKKNDLLYLLRKGVIPSEYTHCIEDIAAAAKSREIVPWATSDESN</sequence>
<dbReference type="EMBL" id="JARBHB010000013">
    <property type="protein sequence ID" value="KAJ8869904.1"/>
    <property type="molecule type" value="Genomic_DNA"/>
</dbReference>
<dbReference type="Proteomes" id="UP001159363">
    <property type="component" value="Chromosome 12"/>
</dbReference>
<evidence type="ECO:0000313" key="2">
    <source>
        <dbReference type="Proteomes" id="UP001159363"/>
    </source>
</evidence>
<evidence type="ECO:0000313" key="1">
    <source>
        <dbReference type="EMBL" id="KAJ8869904.1"/>
    </source>
</evidence>
<organism evidence="1 2">
    <name type="scientific">Dryococelus australis</name>
    <dbReference type="NCBI Taxonomy" id="614101"/>
    <lineage>
        <taxon>Eukaryota</taxon>
        <taxon>Metazoa</taxon>
        <taxon>Ecdysozoa</taxon>
        <taxon>Arthropoda</taxon>
        <taxon>Hexapoda</taxon>
        <taxon>Insecta</taxon>
        <taxon>Pterygota</taxon>
        <taxon>Neoptera</taxon>
        <taxon>Polyneoptera</taxon>
        <taxon>Phasmatodea</taxon>
        <taxon>Verophasmatodea</taxon>
        <taxon>Anareolatae</taxon>
        <taxon>Phasmatidae</taxon>
        <taxon>Eurycanthinae</taxon>
        <taxon>Dryococelus</taxon>
    </lineage>
</organism>
<accession>A0ABQ9GBW0</accession>
<reference evidence="1 2" key="1">
    <citation type="submission" date="2023-02" db="EMBL/GenBank/DDBJ databases">
        <title>LHISI_Scaffold_Assembly.</title>
        <authorList>
            <person name="Stuart O.P."/>
            <person name="Cleave R."/>
            <person name="Magrath M.J.L."/>
            <person name="Mikheyev A.S."/>
        </authorList>
    </citation>
    <scope>NUCLEOTIDE SEQUENCE [LARGE SCALE GENOMIC DNA]</scope>
    <source>
        <strain evidence="1">Daus_M_001</strain>
        <tissue evidence="1">Leg muscle</tissue>
    </source>
</reference>
<comment type="caution">
    <text evidence="1">The sequence shown here is derived from an EMBL/GenBank/DDBJ whole genome shotgun (WGS) entry which is preliminary data.</text>
</comment>